<dbReference type="RefSeq" id="WP_039245796.1">
    <property type="nucleotide sequence ID" value="NZ_JWSY01000010.1"/>
</dbReference>
<reference evidence="1 2" key="1">
    <citation type="submission" date="2014-12" db="EMBL/GenBank/DDBJ databases">
        <title>Genome sequencing of Brevundimonas nasdae TPW30.</title>
        <authorList>
            <person name="Tan P.W."/>
            <person name="Chan K.-G."/>
        </authorList>
    </citation>
    <scope>NUCLEOTIDE SEQUENCE [LARGE SCALE GENOMIC DNA]</scope>
    <source>
        <strain evidence="1 2">TPW30</strain>
    </source>
</reference>
<organism evidence="1 2">
    <name type="scientific">Brevundimonas nasdae</name>
    <dbReference type="NCBI Taxonomy" id="172043"/>
    <lineage>
        <taxon>Bacteria</taxon>
        <taxon>Pseudomonadati</taxon>
        <taxon>Pseudomonadota</taxon>
        <taxon>Alphaproteobacteria</taxon>
        <taxon>Caulobacterales</taxon>
        <taxon>Caulobacteraceae</taxon>
        <taxon>Brevundimonas</taxon>
    </lineage>
</organism>
<accession>A0A0B4CQ68</accession>
<evidence type="ECO:0000313" key="1">
    <source>
        <dbReference type="EMBL" id="KIC58602.1"/>
    </source>
</evidence>
<dbReference type="InterPro" id="IPR014519">
    <property type="entry name" value="UCP024492"/>
</dbReference>
<dbReference type="PIRSF" id="PIRSF024492">
    <property type="entry name" value="UCP024492"/>
    <property type="match status" value="1"/>
</dbReference>
<dbReference type="Proteomes" id="UP000031166">
    <property type="component" value="Unassembled WGS sequence"/>
</dbReference>
<protein>
    <recommendedName>
        <fullName evidence="3">DUF488 domain-containing protein</fullName>
    </recommendedName>
</protein>
<dbReference type="PANTHER" id="PTHR39337">
    <property type="entry name" value="BLR5642 PROTEIN"/>
    <property type="match status" value="1"/>
</dbReference>
<comment type="caution">
    <text evidence="1">The sequence shown here is derived from an EMBL/GenBank/DDBJ whole genome shotgun (WGS) entry which is preliminary data.</text>
</comment>
<sequence length="143" mass="15287">MKLFTIGYEGATQADVIARLKTAGVQTLVDVRAVAASRRAGFSKTILGESLKAEGIDYVHLRGLGTPKAGRDAARKGRVDEMRAIFADHLAEPQSQIEYERLKALAADKPVALLCFEADHAGCHRAVLAERLSAETGAAVVDL</sequence>
<dbReference type="EMBL" id="JWSY01000010">
    <property type="protein sequence ID" value="KIC58602.1"/>
    <property type="molecule type" value="Genomic_DNA"/>
</dbReference>
<dbReference type="PANTHER" id="PTHR39337:SF1">
    <property type="entry name" value="BLR5642 PROTEIN"/>
    <property type="match status" value="1"/>
</dbReference>
<evidence type="ECO:0008006" key="3">
    <source>
        <dbReference type="Google" id="ProtNLM"/>
    </source>
</evidence>
<dbReference type="InterPro" id="IPR007438">
    <property type="entry name" value="DUF488"/>
</dbReference>
<gene>
    <name evidence="1" type="ORF">RM53_08025</name>
</gene>
<proteinExistence type="predicted"/>
<dbReference type="AlphaFoldDB" id="A0A0B4CQ68"/>
<dbReference type="Pfam" id="PF04343">
    <property type="entry name" value="DUF488"/>
    <property type="match status" value="1"/>
</dbReference>
<evidence type="ECO:0000313" key="2">
    <source>
        <dbReference type="Proteomes" id="UP000031166"/>
    </source>
</evidence>
<name>A0A0B4CQ68_9CAUL</name>